<gene>
    <name evidence="3" type="ORF">OHJJKADD_00004</name>
</gene>
<feature type="transmembrane region" description="Helical" evidence="2">
    <location>
        <begin position="170"/>
        <end position="193"/>
    </location>
</feature>
<dbReference type="AlphaFoldDB" id="A0A7G9Z848"/>
<keyword evidence="2" id="KW-1133">Transmembrane helix</keyword>
<evidence type="ECO:0000256" key="1">
    <source>
        <dbReference type="SAM" id="Coils"/>
    </source>
</evidence>
<accession>A0A7G9Z848</accession>
<sequence length="206" mass="23958">MEEINGINEDEISNLELILKEAKESRKEKLDRLMVQESKMWTALNFLPILIGIYLTSAVFMHEKRPISLSLPLGITMILFAIVICLMGVLPSIYRTIKPDEMYALTEDKRKDILDKLIQTYLIDEKQLIFKIEKNALFMMLIIVLTIGSIIEFIYFGAICFIFQDESFMFISNMSIFWVILIGIICGVIIGWYKKRTDRLKKELGE</sequence>
<dbReference type="EMBL" id="MT631656">
    <property type="protein sequence ID" value="QNO56432.1"/>
    <property type="molecule type" value="Genomic_DNA"/>
</dbReference>
<feature type="transmembrane region" description="Helical" evidence="2">
    <location>
        <begin position="73"/>
        <end position="94"/>
    </location>
</feature>
<keyword evidence="1" id="KW-0175">Coiled coil</keyword>
<evidence type="ECO:0000256" key="2">
    <source>
        <dbReference type="SAM" id="Phobius"/>
    </source>
</evidence>
<feature type="transmembrane region" description="Helical" evidence="2">
    <location>
        <begin position="136"/>
        <end position="164"/>
    </location>
</feature>
<feature type="coiled-coil region" evidence="1">
    <location>
        <begin position="12"/>
        <end position="39"/>
    </location>
</feature>
<protein>
    <submittedName>
        <fullName evidence="3">Uncharacterized protein</fullName>
    </submittedName>
</protein>
<feature type="transmembrane region" description="Helical" evidence="2">
    <location>
        <begin position="41"/>
        <end position="61"/>
    </location>
</feature>
<reference evidence="3" key="1">
    <citation type="submission" date="2020-06" db="EMBL/GenBank/DDBJ databases">
        <title>Unique genomic features of the anaerobic methanotrophic archaea.</title>
        <authorList>
            <person name="Chadwick G.L."/>
            <person name="Skennerton C.T."/>
            <person name="Laso-Perez R."/>
            <person name="Leu A.O."/>
            <person name="Speth D.R."/>
            <person name="Yu H."/>
            <person name="Morgan-Lang C."/>
            <person name="Hatzenpichler R."/>
            <person name="Goudeau D."/>
            <person name="Malmstrom R."/>
            <person name="Brazelton W.J."/>
            <person name="Woyke T."/>
            <person name="Hallam S.J."/>
            <person name="Tyson G.W."/>
            <person name="Wegener G."/>
            <person name="Boetius A."/>
            <person name="Orphan V."/>
        </authorList>
    </citation>
    <scope>NUCLEOTIDE SEQUENCE</scope>
</reference>
<dbReference type="SUPFAM" id="SSF103473">
    <property type="entry name" value="MFS general substrate transporter"/>
    <property type="match status" value="1"/>
</dbReference>
<name>A0A7G9Z848_9EURY</name>
<dbReference type="InterPro" id="IPR036259">
    <property type="entry name" value="MFS_trans_sf"/>
</dbReference>
<organism evidence="3">
    <name type="scientific">Candidatus Methanophaga sp. ANME-1 ERB7</name>
    <dbReference type="NCBI Taxonomy" id="2759913"/>
    <lineage>
        <taxon>Archaea</taxon>
        <taxon>Methanobacteriati</taxon>
        <taxon>Methanobacteriota</taxon>
        <taxon>Stenosarchaea group</taxon>
        <taxon>Methanomicrobia</taxon>
        <taxon>Candidatus Methanophagales</taxon>
        <taxon>Candidatus Methanophagaceae</taxon>
        <taxon>Candidatus Methanophaga</taxon>
    </lineage>
</organism>
<evidence type="ECO:0000313" key="3">
    <source>
        <dbReference type="EMBL" id="QNO56432.1"/>
    </source>
</evidence>
<keyword evidence="2" id="KW-0812">Transmembrane</keyword>
<keyword evidence="2" id="KW-0472">Membrane</keyword>
<proteinExistence type="predicted"/>